<dbReference type="InterPro" id="IPR013106">
    <property type="entry name" value="Ig_V-set"/>
</dbReference>
<dbReference type="Gene3D" id="2.60.40.10">
    <property type="entry name" value="Immunoglobulins"/>
    <property type="match status" value="2"/>
</dbReference>
<evidence type="ECO:0000256" key="2">
    <source>
        <dbReference type="SAM" id="SignalP"/>
    </source>
</evidence>
<feature type="compositionally biased region" description="Basic and acidic residues" evidence="1">
    <location>
        <begin position="362"/>
        <end position="375"/>
    </location>
</feature>
<proteinExistence type="predicted"/>
<evidence type="ECO:0000256" key="1">
    <source>
        <dbReference type="SAM" id="MobiDB-lite"/>
    </source>
</evidence>
<feature type="compositionally biased region" description="Polar residues" evidence="1">
    <location>
        <begin position="347"/>
        <end position="357"/>
    </location>
</feature>
<evidence type="ECO:0000259" key="4">
    <source>
        <dbReference type="PROSITE" id="PS50853"/>
    </source>
</evidence>
<dbReference type="SMART" id="SM00060">
    <property type="entry name" value="FN3"/>
    <property type="match status" value="1"/>
</dbReference>
<sequence>MFLPTSLARLLYMCLFWFNTSWYVIGSEFPERPNYDATPNGTSLVGQSQRELWADQGQNVTLDCTDTDGVPHSSVAWSYHNAAFAGPDYSPPTLLFAPLPSHLPPVRQHLQPLPNGSLALFDLSDTDGRVYTCQDMESNESLNSVQLHVRTIPPAVTNLSVMAHSVYALVTWVVPGDGGASLRGFRLRYRRDKSHLSEEDELALAIDERRSYEWTDVPLIGPHETAHTVYGLAPNSTYFFRICAENRLGCGSNVSVMVDTTYVESEVDAAKELMAEEVHEQSYFKPQTINIFVSCQVLIQKQQEYFQTTEEEAMELVPHITLNPSFNIDMLEFIEAESTSSSSILAQGEVGSNSHGSSLLDPEGHNHCVEEHHDDESDEINLVNSPPKRKNMNSRPNG</sequence>
<feature type="domain" description="Fibronectin type-III" evidence="4">
    <location>
        <begin position="153"/>
        <end position="266"/>
    </location>
</feature>
<evidence type="ECO:0008006" key="7">
    <source>
        <dbReference type="Google" id="ProtNLM"/>
    </source>
</evidence>
<dbReference type="InterPro" id="IPR007110">
    <property type="entry name" value="Ig-like_dom"/>
</dbReference>
<dbReference type="InterPro" id="IPR003961">
    <property type="entry name" value="FN3_dom"/>
</dbReference>
<name>A0A553NDJ0_TIGCA</name>
<dbReference type="Pfam" id="PF07686">
    <property type="entry name" value="V-set"/>
    <property type="match status" value="1"/>
</dbReference>
<feature type="chain" id="PRO_5021902223" description="Fibronectin type-III domain-containing protein" evidence="2">
    <location>
        <begin position="27"/>
        <end position="398"/>
    </location>
</feature>
<dbReference type="Pfam" id="PF00041">
    <property type="entry name" value="fn3"/>
    <property type="match status" value="1"/>
</dbReference>
<evidence type="ECO:0000259" key="3">
    <source>
        <dbReference type="PROSITE" id="PS50835"/>
    </source>
</evidence>
<dbReference type="SUPFAM" id="SSF48726">
    <property type="entry name" value="Immunoglobulin"/>
    <property type="match status" value="1"/>
</dbReference>
<dbReference type="InterPro" id="IPR036179">
    <property type="entry name" value="Ig-like_dom_sf"/>
</dbReference>
<gene>
    <name evidence="5" type="ORF">TCAL_13734</name>
</gene>
<feature type="signal peptide" evidence="2">
    <location>
        <begin position="1"/>
        <end position="26"/>
    </location>
</feature>
<comment type="caution">
    <text evidence="5">The sequence shown here is derived from an EMBL/GenBank/DDBJ whole genome shotgun (WGS) entry which is preliminary data.</text>
</comment>
<accession>A0A553NDJ0</accession>
<feature type="domain" description="Ig-like" evidence="3">
    <location>
        <begin position="33"/>
        <end position="143"/>
    </location>
</feature>
<dbReference type="InterPro" id="IPR036116">
    <property type="entry name" value="FN3_sf"/>
</dbReference>
<evidence type="ECO:0000313" key="6">
    <source>
        <dbReference type="Proteomes" id="UP000318571"/>
    </source>
</evidence>
<protein>
    <recommendedName>
        <fullName evidence="7">Fibronectin type-III domain-containing protein</fullName>
    </recommendedName>
</protein>
<dbReference type="AlphaFoldDB" id="A0A553NDJ0"/>
<keyword evidence="2" id="KW-0732">Signal</keyword>
<dbReference type="EMBL" id="VCGU01000458">
    <property type="protein sequence ID" value="TRY63478.1"/>
    <property type="molecule type" value="Genomic_DNA"/>
</dbReference>
<dbReference type="SUPFAM" id="SSF49265">
    <property type="entry name" value="Fibronectin type III"/>
    <property type="match status" value="1"/>
</dbReference>
<dbReference type="InterPro" id="IPR013783">
    <property type="entry name" value="Ig-like_fold"/>
</dbReference>
<reference evidence="5 6" key="1">
    <citation type="journal article" date="2018" name="Nat. Ecol. Evol.">
        <title>Genomic signatures of mitonuclear coevolution across populations of Tigriopus californicus.</title>
        <authorList>
            <person name="Barreto F.S."/>
            <person name="Watson E.T."/>
            <person name="Lima T.G."/>
            <person name="Willett C.S."/>
            <person name="Edmands S."/>
            <person name="Li W."/>
            <person name="Burton R.S."/>
        </authorList>
    </citation>
    <scope>NUCLEOTIDE SEQUENCE [LARGE SCALE GENOMIC DNA]</scope>
    <source>
        <strain evidence="5 6">San Diego</strain>
    </source>
</reference>
<feature type="region of interest" description="Disordered" evidence="1">
    <location>
        <begin position="347"/>
        <end position="398"/>
    </location>
</feature>
<dbReference type="Proteomes" id="UP000318571">
    <property type="component" value="Chromosome 10"/>
</dbReference>
<dbReference type="PROSITE" id="PS50853">
    <property type="entry name" value="FN3"/>
    <property type="match status" value="1"/>
</dbReference>
<evidence type="ECO:0000313" key="5">
    <source>
        <dbReference type="EMBL" id="TRY63478.1"/>
    </source>
</evidence>
<dbReference type="PROSITE" id="PS50835">
    <property type="entry name" value="IG_LIKE"/>
    <property type="match status" value="1"/>
</dbReference>
<organism evidence="5 6">
    <name type="scientific">Tigriopus californicus</name>
    <name type="common">Marine copepod</name>
    <dbReference type="NCBI Taxonomy" id="6832"/>
    <lineage>
        <taxon>Eukaryota</taxon>
        <taxon>Metazoa</taxon>
        <taxon>Ecdysozoa</taxon>
        <taxon>Arthropoda</taxon>
        <taxon>Crustacea</taxon>
        <taxon>Multicrustacea</taxon>
        <taxon>Hexanauplia</taxon>
        <taxon>Copepoda</taxon>
        <taxon>Harpacticoida</taxon>
        <taxon>Harpacticidae</taxon>
        <taxon>Tigriopus</taxon>
    </lineage>
</organism>
<keyword evidence="6" id="KW-1185">Reference proteome</keyword>
<dbReference type="CDD" id="cd00063">
    <property type="entry name" value="FN3"/>
    <property type="match status" value="1"/>
</dbReference>